<evidence type="ECO:0000313" key="3">
    <source>
        <dbReference type="Proteomes" id="UP000284657"/>
    </source>
</evidence>
<dbReference type="InterPro" id="IPR052727">
    <property type="entry name" value="Rab4/Rab5_effector"/>
</dbReference>
<feature type="region of interest" description="Disordered" evidence="1">
    <location>
        <begin position="35"/>
        <end position="54"/>
    </location>
</feature>
<dbReference type="AlphaFoldDB" id="A0A3R7JCR8"/>
<reference evidence="2 3" key="1">
    <citation type="submission" date="2018-07" db="EMBL/GenBank/DDBJ databases">
        <title>Genome sequencing of oomycete isolates from Chile give support for New Zealand origin for Phytophthora kernoviae and make available the first Nothophytophthora sp. genome.</title>
        <authorList>
            <person name="Studholme D.J."/>
            <person name="Sanfuentes E."/>
            <person name="Panda P."/>
            <person name="Hill R."/>
            <person name="Sambles C."/>
            <person name="Grant M."/>
            <person name="Williams N.M."/>
            <person name="Mcdougal R.L."/>
        </authorList>
    </citation>
    <scope>NUCLEOTIDE SEQUENCE [LARGE SCALE GENOMIC DNA]</scope>
    <source>
        <strain evidence="2">Chile7</strain>
    </source>
</reference>
<dbReference type="Gene3D" id="3.30.530.20">
    <property type="match status" value="1"/>
</dbReference>
<accession>A0A3R7JCR8</accession>
<dbReference type="PANTHER" id="PTHR13510:SF44">
    <property type="entry name" value="RABENOSYN-5"/>
    <property type="match status" value="1"/>
</dbReference>
<evidence type="ECO:0000313" key="2">
    <source>
        <dbReference type="EMBL" id="RLN47745.1"/>
    </source>
</evidence>
<organism evidence="2 3">
    <name type="scientific">Phytophthora kernoviae</name>
    <dbReference type="NCBI Taxonomy" id="325452"/>
    <lineage>
        <taxon>Eukaryota</taxon>
        <taxon>Sar</taxon>
        <taxon>Stramenopiles</taxon>
        <taxon>Oomycota</taxon>
        <taxon>Peronosporomycetes</taxon>
        <taxon>Peronosporales</taxon>
        <taxon>Peronosporaceae</taxon>
        <taxon>Phytophthora</taxon>
    </lineage>
</organism>
<feature type="compositionally biased region" description="Polar residues" evidence="1">
    <location>
        <begin position="42"/>
        <end position="52"/>
    </location>
</feature>
<name>A0A3R7JCR8_9STRA</name>
<dbReference type="InterPro" id="IPR023393">
    <property type="entry name" value="START-like_dom_sf"/>
</dbReference>
<evidence type="ECO:0008006" key="4">
    <source>
        <dbReference type="Google" id="ProtNLM"/>
    </source>
</evidence>
<evidence type="ECO:0000256" key="1">
    <source>
        <dbReference type="SAM" id="MobiDB-lite"/>
    </source>
</evidence>
<comment type="caution">
    <text evidence="2">The sequence shown here is derived from an EMBL/GenBank/DDBJ whole genome shotgun (WGS) entry which is preliminary data.</text>
</comment>
<sequence length="360" mass="40790">MPFAPLHLTVQQQQHCHDRLFQLLDRTLRSCDERDERDEDTQSGSSHHQTGIDSRRWKQLKTQSNASLYIERERDTWRDLSLLGGSWENPRVLLAVGTIDNSLDEVMFGLEVSDFIAVQIRSETLGKKPLDGAILTQFMGPTEADPFQFMGITWMVDEPKWPLNVMVHPRDFVIASATGVINRVNGERIGYEVVQSIDLPQCPPLPNPMVRGKLMYGSIYKQRGDGTVDVFIQAYVETQSSPLRPGCRVKRKLKVPGEHGAKLLNMDVAVCQSCLSFVQQQQPAKIAIHNQELREVAREKSRSRSRRLTARETWEQATSSVLNSPKRYPSISVAELINLINPLASSGIRRSVRRKADPVH</sequence>
<dbReference type="EMBL" id="MBAD02002407">
    <property type="protein sequence ID" value="RLN47745.1"/>
    <property type="molecule type" value="Genomic_DNA"/>
</dbReference>
<protein>
    <recommendedName>
        <fullName evidence="4">START domain-containing protein</fullName>
    </recommendedName>
</protein>
<dbReference type="PANTHER" id="PTHR13510">
    <property type="entry name" value="FYVE-FINGER-CONTAINING RAB5 EFFECTOR PROTEIN RABENOSYN-5-RELATED"/>
    <property type="match status" value="1"/>
</dbReference>
<proteinExistence type="predicted"/>
<gene>
    <name evidence="2" type="ORF">BBJ29_002022</name>
</gene>
<dbReference type="Proteomes" id="UP000284657">
    <property type="component" value="Unassembled WGS sequence"/>
</dbReference>